<name>D8TEH9_SELML</name>
<organism evidence="15">
    <name type="scientific">Selaginella moellendorffii</name>
    <name type="common">Spikemoss</name>
    <dbReference type="NCBI Taxonomy" id="88036"/>
    <lineage>
        <taxon>Eukaryota</taxon>
        <taxon>Viridiplantae</taxon>
        <taxon>Streptophyta</taxon>
        <taxon>Embryophyta</taxon>
        <taxon>Tracheophyta</taxon>
        <taxon>Lycopodiopsida</taxon>
        <taxon>Selaginellales</taxon>
        <taxon>Selaginellaceae</taxon>
        <taxon>Selaginella</taxon>
    </lineage>
</organism>
<dbReference type="GO" id="GO:0000160">
    <property type="term" value="P:phosphorelay signal transduction system"/>
    <property type="evidence" value="ECO:0007669"/>
    <property type="project" value="UniProtKB-KW"/>
</dbReference>
<dbReference type="GO" id="GO:0009736">
    <property type="term" value="P:cytokinin-activated signaling pathway"/>
    <property type="evidence" value="ECO:0007669"/>
    <property type="project" value="InterPro"/>
</dbReference>
<dbReference type="OrthoDB" id="60033at2759"/>
<comment type="similarity">
    <text evidence="2">Belongs to the ARR family. Type-B subfamily.</text>
</comment>
<feature type="domain" description="Response regulatory" evidence="12">
    <location>
        <begin position="15"/>
        <end position="130"/>
    </location>
</feature>
<reference evidence="14 15" key="1">
    <citation type="journal article" date="2011" name="Science">
        <title>The Selaginella genome identifies genetic changes associated with the evolution of vascular plants.</title>
        <authorList>
            <person name="Banks J.A."/>
            <person name="Nishiyama T."/>
            <person name="Hasebe M."/>
            <person name="Bowman J.L."/>
            <person name="Gribskov M."/>
            <person name="dePamphilis C."/>
            <person name="Albert V.A."/>
            <person name="Aono N."/>
            <person name="Aoyama T."/>
            <person name="Ambrose B.A."/>
            <person name="Ashton N.W."/>
            <person name="Axtell M.J."/>
            <person name="Barker E."/>
            <person name="Barker M.S."/>
            <person name="Bennetzen J.L."/>
            <person name="Bonawitz N.D."/>
            <person name="Chapple C."/>
            <person name="Cheng C."/>
            <person name="Correa L.G."/>
            <person name="Dacre M."/>
            <person name="DeBarry J."/>
            <person name="Dreyer I."/>
            <person name="Elias M."/>
            <person name="Engstrom E.M."/>
            <person name="Estelle M."/>
            <person name="Feng L."/>
            <person name="Finet C."/>
            <person name="Floyd S.K."/>
            <person name="Frommer W.B."/>
            <person name="Fujita T."/>
            <person name="Gramzow L."/>
            <person name="Gutensohn M."/>
            <person name="Harholt J."/>
            <person name="Hattori M."/>
            <person name="Heyl A."/>
            <person name="Hirai T."/>
            <person name="Hiwatashi Y."/>
            <person name="Ishikawa M."/>
            <person name="Iwata M."/>
            <person name="Karol K.G."/>
            <person name="Koehler B."/>
            <person name="Kolukisaoglu U."/>
            <person name="Kubo M."/>
            <person name="Kurata T."/>
            <person name="Lalonde S."/>
            <person name="Li K."/>
            <person name="Li Y."/>
            <person name="Litt A."/>
            <person name="Lyons E."/>
            <person name="Manning G."/>
            <person name="Maruyama T."/>
            <person name="Michael T.P."/>
            <person name="Mikami K."/>
            <person name="Miyazaki S."/>
            <person name="Morinaga S."/>
            <person name="Murata T."/>
            <person name="Mueller-Roeber B."/>
            <person name="Nelson D.R."/>
            <person name="Obara M."/>
            <person name="Oguri Y."/>
            <person name="Olmstead R.G."/>
            <person name="Onodera N."/>
            <person name="Petersen B.L."/>
            <person name="Pils B."/>
            <person name="Prigge M."/>
            <person name="Rensing S.A."/>
            <person name="Riano-Pachon D.M."/>
            <person name="Roberts A.W."/>
            <person name="Sato Y."/>
            <person name="Scheller H.V."/>
            <person name="Schulz B."/>
            <person name="Schulz C."/>
            <person name="Shakirov E.V."/>
            <person name="Shibagaki N."/>
            <person name="Shinohara N."/>
            <person name="Shippen D.E."/>
            <person name="Soerensen I."/>
            <person name="Sotooka R."/>
            <person name="Sugimoto N."/>
            <person name="Sugita M."/>
            <person name="Sumikawa N."/>
            <person name="Tanurdzic M."/>
            <person name="Theissen G."/>
            <person name="Ulvskov P."/>
            <person name="Wakazuki S."/>
            <person name="Weng J.K."/>
            <person name="Willats W.W."/>
            <person name="Wipf D."/>
            <person name="Wolf P.G."/>
            <person name="Yang L."/>
            <person name="Zimmer A.D."/>
            <person name="Zhu Q."/>
            <person name="Mitros T."/>
            <person name="Hellsten U."/>
            <person name="Loque D."/>
            <person name="Otillar R."/>
            <person name="Salamov A."/>
            <person name="Schmutz J."/>
            <person name="Shapiro H."/>
            <person name="Lindquist E."/>
            <person name="Lucas S."/>
            <person name="Rokhsar D."/>
            <person name="Grigoriev I.V."/>
        </authorList>
    </citation>
    <scope>NUCLEOTIDE SEQUENCE [LARGE SCALE GENOMIC DNA]</scope>
</reference>
<dbReference type="SMART" id="SM00448">
    <property type="entry name" value="REC"/>
    <property type="match status" value="1"/>
</dbReference>
<evidence type="ECO:0000313" key="15">
    <source>
        <dbReference type="Proteomes" id="UP000001514"/>
    </source>
</evidence>
<dbReference type="PIRSF" id="PIRSF036392">
    <property type="entry name" value="RR_ARR_type-B"/>
    <property type="match status" value="1"/>
</dbReference>
<dbReference type="PROSITE" id="PS50110">
    <property type="entry name" value="RESPONSE_REGULATORY"/>
    <property type="match status" value="1"/>
</dbReference>
<sequence length="376" mass="41262">MPQAKDLGKFPAGLRVLAVDDDPTCLRILAQMLRKCSYEVTMCTRATEALSLLRENKDRFDLMISDVFMPDMDGFKLLEYVGLEMDLPVIMTSSNGETGIVMKGVIHGACDYLIKPVRTEELRNIWQHVVRKKRNEARDVEASGSVEDGGERNHHHHHQQQQHHSSQQQRRASTIDEGEFNSDGGGGGDPNWKLAKRRKDDGDETAEHDNDDSSTLKKQRVVWSVELHQQFVNAVNQLGIDKAVPKKILESMSVHGLTRENVASHLQKYRLYLRRLSGVQPQGSGANGHAVTFCSPADASFAALNALGEMRTLPPSAQFQNSSPTALASIQGNLGRTGAAAPAATLVDHSVLMQLSGASPVASQGGCRYFSSRPQA</sequence>
<evidence type="ECO:0000313" key="14">
    <source>
        <dbReference type="EMBL" id="EFJ04946.1"/>
    </source>
</evidence>
<dbReference type="AlphaFoldDB" id="D8TEH9"/>
<keyword evidence="7" id="KW-0010">Activator</keyword>
<keyword evidence="9" id="KW-0539">Nucleus</keyword>
<dbReference type="Gene3D" id="1.10.10.60">
    <property type="entry name" value="Homeodomain-like"/>
    <property type="match status" value="1"/>
</dbReference>
<evidence type="ECO:0000259" key="12">
    <source>
        <dbReference type="PROSITE" id="PS50110"/>
    </source>
</evidence>
<keyword evidence="3 10" id="KW-0597">Phosphoprotein</keyword>
<dbReference type="Proteomes" id="UP000001514">
    <property type="component" value="Unassembled WGS sequence"/>
</dbReference>
<dbReference type="GO" id="GO:0005634">
    <property type="term" value="C:nucleus"/>
    <property type="evidence" value="ECO:0007669"/>
    <property type="project" value="UniProtKB-SubCell"/>
</dbReference>
<keyword evidence="4" id="KW-0902">Two-component regulatory system</keyword>
<evidence type="ECO:0000256" key="4">
    <source>
        <dbReference type="ARBA" id="ARBA00023012"/>
    </source>
</evidence>
<dbReference type="InParanoid" id="D8TEH9"/>
<dbReference type="Gene3D" id="3.40.50.2300">
    <property type="match status" value="1"/>
</dbReference>
<dbReference type="InterPro" id="IPR011006">
    <property type="entry name" value="CheY-like_superfamily"/>
</dbReference>
<dbReference type="HOGENOM" id="CLU_772478_0_0_1"/>
<evidence type="ECO:0000259" key="13">
    <source>
        <dbReference type="PROSITE" id="PS51294"/>
    </source>
</evidence>
<dbReference type="PANTHER" id="PTHR43874">
    <property type="entry name" value="TWO-COMPONENT RESPONSE REGULATOR"/>
    <property type="match status" value="1"/>
</dbReference>
<dbReference type="FunFam" id="1.10.10.60:FF:000007">
    <property type="entry name" value="Two-component response regulator"/>
    <property type="match status" value="1"/>
</dbReference>
<dbReference type="InterPro" id="IPR009057">
    <property type="entry name" value="Homeodomain-like_sf"/>
</dbReference>
<dbReference type="Pfam" id="PF00249">
    <property type="entry name" value="Myb_DNA-binding"/>
    <property type="match status" value="1"/>
</dbReference>
<evidence type="ECO:0000256" key="3">
    <source>
        <dbReference type="ARBA" id="ARBA00022553"/>
    </source>
</evidence>
<evidence type="ECO:0000256" key="2">
    <source>
        <dbReference type="ARBA" id="ARBA00006015"/>
    </source>
</evidence>
<evidence type="ECO:0000256" key="8">
    <source>
        <dbReference type="ARBA" id="ARBA00023163"/>
    </source>
</evidence>
<keyword evidence="6" id="KW-0238">DNA-binding</keyword>
<dbReference type="Pfam" id="PF00072">
    <property type="entry name" value="Response_reg"/>
    <property type="match status" value="1"/>
</dbReference>
<dbReference type="Gramene" id="EFJ04946">
    <property type="protein sequence ID" value="EFJ04946"/>
    <property type="gene ID" value="SELMODRAFT_187683"/>
</dbReference>
<feature type="compositionally biased region" description="Basic and acidic residues" evidence="11">
    <location>
        <begin position="198"/>
        <end position="208"/>
    </location>
</feature>
<evidence type="ECO:0000256" key="10">
    <source>
        <dbReference type="PROSITE-ProRule" id="PRU00169"/>
    </source>
</evidence>
<dbReference type="GO" id="GO:0003677">
    <property type="term" value="F:DNA binding"/>
    <property type="evidence" value="ECO:0007669"/>
    <property type="project" value="UniProtKB-KW"/>
</dbReference>
<accession>D8TEH9</accession>
<feature type="region of interest" description="Disordered" evidence="11">
    <location>
        <begin position="134"/>
        <end position="216"/>
    </location>
</feature>
<evidence type="ECO:0000256" key="6">
    <source>
        <dbReference type="ARBA" id="ARBA00023125"/>
    </source>
</evidence>
<dbReference type="InterPro" id="IPR017930">
    <property type="entry name" value="Myb_dom"/>
</dbReference>
<dbReference type="KEGG" id="smo:SELMODRAFT_187683"/>
<dbReference type="PANTHER" id="PTHR43874:SF7">
    <property type="entry name" value="TWO-COMPONENT RESPONSE REGULATOR ARR10"/>
    <property type="match status" value="1"/>
</dbReference>
<dbReference type="SUPFAM" id="SSF52172">
    <property type="entry name" value="CheY-like"/>
    <property type="match status" value="1"/>
</dbReference>
<evidence type="ECO:0000256" key="11">
    <source>
        <dbReference type="SAM" id="MobiDB-lite"/>
    </source>
</evidence>
<proteinExistence type="inferred from homology"/>
<dbReference type="InterPro" id="IPR001005">
    <property type="entry name" value="SANT/Myb"/>
</dbReference>
<dbReference type="OMA" id="PIRMEEM"/>
<dbReference type="GeneID" id="9636610"/>
<gene>
    <name evidence="14" type="primary">RR3-2</name>
    <name evidence="14" type="ORF">SELMODRAFT_187683</name>
</gene>
<dbReference type="PROSITE" id="PS51294">
    <property type="entry name" value="HTH_MYB"/>
    <property type="match status" value="1"/>
</dbReference>
<feature type="modified residue" description="4-aspartylphosphate" evidence="10">
    <location>
        <position position="66"/>
    </location>
</feature>
<comment type="subcellular location">
    <subcellularLocation>
        <location evidence="1">Nucleus</location>
    </subcellularLocation>
</comment>
<feature type="domain" description="HTH myb-type" evidence="13">
    <location>
        <begin position="217"/>
        <end position="274"/>
    </location>
</feature>
<dbReference type="NCBIfam" id="TIGR01557">
    <property type="entry name" value="myb_SHAQKYF"/>
    <property type="match status" value="1"/>
</dbReference>
<evidence type="ECO:0000256" key="9">
    <source>
        <dbReference type="ARBA" id="ARBA00023242"/>
    </source>
</evidence>
<evidence type="ECO:0000256" key="5">
    <source>
        <dbReference type="ARBA" id="ARBA00023015"/>
    </source>
</evidence>
<protein>
    <submittedName>
        <fullName evidence="14">Uncharacterized protein RR3-2</fullName>
    </submittedName>
</protein>
<evidence type="ECO:0000256" key="7">
    <source>
        <dbReference type="ARBA" id="ARBA00023159"/>
    </source>
</evidence>
<dbReference type="SUPFAM" id="SSF46689">
    <property type="entry name" value="Homeodomain-like"/>
    <property type="match status" value="1"/>
</dbReference>
<dbReference type="EMBL" id="GL377743">
    <property type="protein sequence ID" value="EFJ04946.1"/>
    <property type="molecule type" value="Genomic_DNA"/>
</dbReference>
<dbReference type="GO" id="GO:0003700">
    <property type="term" value="F:DNA-binding transcription factor activity"/>
    <property type="evidence" value="ECO:0007669"/>
    <property type="project" value="InterPro"/>
</dbReference>
<dbReference type="InterPro" id="IPR001789">
    <property type="entry name" value="Sig_transdc_resp-reg_receiver"/>
</dbReference>
<keyword evidence="5" id="KW-0805">Transcription regulation</keyword>
<dbReference type="InterPro" id="IPR045279">
    <property type="entry name" value="ARR-like"/>
</dbReference>
<feature type="non-terminal residue" evidence="14">
    <location>
        <position position="376"/>
    </location>
</feature>
<dbReference type="InterPro" id="IPR006447">
    <property type="entry name" value="Myb_dom_plants"/>
</dbReference>
<keyword evidence="8" id="KW-0804">Transcription</keyword>
<dbReference type="FunFam" id="3.40.50.2300:FF:000408">
    <property type="entry name" value="Two-component response regulator"/>
    <property type="match status" value="1"/>
</dbReference>
<dbReference type="InterPro" id="IPR017053">
    <property type="entry name" value="Response_reg_B-typ_pln"/>
</dbReference>
<keyword evidence="15" id="KW-1185">Reference proteome</keyword>
<evidence type="ECO:0000256" key="1">
    <source>
        <dbReference type="ARBA" id="ARBA00004123"/>
    </source>
</evidence>
<dbReference type="CDD" id="cd17584">
    <property type="entry name" value="REC_typeB_ARR-like"/>
    <property type="match status" value="1"/>
</dbReference>